<dbReference type="GO" id="GO:0035485">
    <property type="term" value="F:adenine/guanine mispair binding"/>
    <property type="evidence" value="ECO:0007669"/>
    <property type="project" value="TreeGrafter"/>
</dbReference>
<evidence type="ECO:0000256" key="2">
    <source>
        <dbReference type="ARBA" id="ARBA00002933"/>
    </source>
</evidence>
<dbReference type="GO" id="GO:0032357">
    <property type="term" value="F:oxidized purine DNA binding"/>
    <property type="evidence" value="ECO:0007669"/>
    <property type="project" value="TreeGrafter"/>
</dbReference>
<dbReference type="Gene3D" id="1.10.1670.10">
    <property type="entry name" value="Helix-hairpin-Helix base-excision DNA repair enzymes (C-terminal)"/>
    <property type="match status" value="1"/>
</dbReference>
<dbReference type="GO" id="GO:0046872">
    <property type="term" value="F:metal ion binding"/>
    <property type="evidence" value="ECO:0007669"/>
    <property type="project" value="UniProtKB-UniRule"/>
</dbReference>
<comment type="catalytic activity">
    <reaction evidence="1 14">
        <text>Hydrolyzes free adenine bases from 7,8-dihydro-8-oxoguanine:adenine mismatched double-stranded DNA, leaving an apurinic site.</text>
        <dbReference type="EC" id="3.2.2.31"/>
    </reaction>
</comment>
<dbReference type="InterPro" id="IPR023170">
    <property type="entry name" value="HhH_base_excis_C"/>
</dbReference>
<dbReference type="InterPro" id="IPR044298">
    <property type="entry name" value="MIG/MutY"/>
</dbReference>
<evidence type="ECO:0000256" key="12">
    <source>
        <dbReference type="ARBA" id="ARBA00023204"/>
    </source>
</evidence>
<name>A0A9X3WW97_9BACI</name>
<dbReference type="Proteomes" id="UP001145050">
    <property type="component" value="Unassembled WGS sequence"/>
</dbReference>
<evidence type="ECO:0000256" key="7">
    <source>
        <dbReference type="ARBA" id="ARBA00022723"/>
    </source>
</evidence>
<dbReference type="PANTHER" id="PTHR42944:SF1">
    <property type="entry name" value="ADENINE DNA GLYCOSYLASE"/>
    <property type="match status" value="1"/>
</dbReference>
<keyword evidence="11" id="KW-0411">Iron-sulfur</keyword>
<dbReference type="Gene3D" id="1.10.340.30">
    <property type="entry name" value="Hypothetical protein, domain 2"/>
    <property type="match status" value="1"/>
</dbReference>
<dbReference type="InterPro" id="IPR029119">
    <property type="entry name" value="MutY_C"/>
</dbReference>
<accession>A0A9X3WW97</accession>
<dbReference type="InterPro" id="IPR005760">
    <property type="entry name" value="A/G_AdeGlyc_MutY"/>
</dbReference>
<dbReference type="RefSeq" id="WP_272437089.1">
    <property type="nucleotide sequence ID" value="NZ_JAMQKB010000012.1"/>
</dbReference>
<keyword evidence="17" id="KW-1185">Reference proteome</keyword>
<dbReference type="InterPro" id="IPR000445">
    <property type="entry name" value="HhH_motif"/>
</dbReference>
<keyword evidence="13 14" id="KW-0326">Glycosidase</keyword>
<evidence type="ECO:0000256" key="8">
    <source>
        <dbReference type="ARBA" id="ARBA00022763"/>
    </source>
</evidence>
<dbReference type="GO" id="GO:0006298">
    <property type="term" value="P:mismatch repair"/>
    <property type="evidence" value="ECO:0007669"/>
    <property type="project" value="TreeGrafter"/>
</dbReference>
<evidence type="ECO:0000256" key="10">
    <source>
        <dbReference type="ARBA" id="ARBA00023004"/>
    </source>
</evidence>
<dbReference type="PROSITE" id="PS00764">
    <property type="entry name" value="ENDONUCLEASE_III_1"/>
    <property type="match status" value="1"/>
</dbReference>
<evidence type="ECO:0000256" key="4">
    <source>
        <dbReference type="ARBA" id="ARBA00012045"/>
    </source>
</evidence>
<dbReference type="GO" id="GO:0000701">
    <property type="term" value="F:purine-specific mismatch base pair DNA N-glycosylase activity"/>
    <property type="evidence" value="ECO:0007669"/>
    <property type="project" value="UniProtKB-EC"/>
</dbReference>
<dbReference type="PANTHER" id="PTHR42944">
    <property type="entry name" value="ADENINE DNA GLYCOSYLASE"/>
    <property type="match status" value="1"/>
</dbReference>
<evidence type="ECO:0000256" key="5">
    <source>
        <dbReference type="ARBA" id="ARBA00022023"/>
    </source>
</evidence>
<evidence type="ECO:0000256" key="3">
    <source>
        <dbReference type="ARBA" id="ARBA00008343"/>
    </source>
</evidence>
<dbReference type="SMART" id="SM00525">
    <property type="entry name" value="FES"/>
    <property type="match status" value="1"/>
</dbReference>
<evidence type="ECO:0000313" key="17">
    <source>
        <dbReference type="Proteomes" id="UP001145050"/>
    </source>
</evidence>
<dbReference type="InterPro" id="IPR011257">
    <property type="entry name" value="DNA_glycosylase"/>
</dbReference>
<keyword evidence="12" id="KW-0234">DNA repair</keyword>
<organism evidence="16 17">
    <name type="scientific">Terrihalobacillus insolitus</name>
    <dbReference type="NCBI Taxonomy" id="2950438"/>
    <lineage>
        <taxon>Bacteria</taxon>
        <taxon>Bacillati</taxon>
        <taxon>Bacillota</taxon>
        <taxon>Bacilli</taxon>
        <taxon>Bacillales</taxon>
        <taxon>Bacillaceae</taxon>
        <taxon>Terrihalobacillus</taxon>
    </lineage>
</organism>
<dbReference type="SUPFAM" id="SSF48150">
    <property type="entry name" value="DNA-glycosylase"/>
    <property type="match status" value="1"/>
</dbReference>
<dbReference type="EMBL" id="JAMQKB010000012">
    <property type="protein sequence ID" value="MDC3425281.1"/>
    <property type="molecule type" value="Genomic_DNA"/>
</dbReference>
<dbReference type="AlphaFoldDB" id="A0A9X3WW97"/>
<dbReference type="Pfam" id="PF00633">
    <property type="entry name" value="HHH"/>
    <property type="match status" value="1"/>
</dbReference>
<dbReference type="Gene3D" id="3.90.79.10">
    <property type="entry name" value="Nucleoside Triphosphate Pyrophosphohydrolase"/>
    <property type="match status" value="1"/>
</dbReference>
<keyword evidence="6" id="KW-0004">4Fe-4S</keyword>
<dbReference type="EC" id="3.2.2.31" evidence="4 14"/>
<dbReference type="FunFam" id="1.10.340.30:FF:000002">
    <property type="entry name" value="Adenine DNA glycosylase"/>
    <property type="match status" value="1"/>
</dbReference>
<evidence type="ECO:0000259" key="15">
    <source>
        <dbReference type="SMART" id="SM00478"/>
    </source>
</evidence>
<proteinExistence type="inferred from homology"/>
<protein>
    <recommendedName>
        <fullName evidence="5 14">Adenine DNA glycosylase</fullName>
        <ecNumber evidence="4 14">3.2.2.31</ecNumber>
    </recommendedName>
</protein>
<dbReference type="InterPro" id="IPR003651">
    <property type="entry name" value="Endonuclease3_FeS-loop_motif"/>
</dbReference>
<evidence type="ECO:0000256" key="9">
    <source>
        <dbReference type="ARBA" id="ARBA00022801"/>
    </source>
</evidence>
<keyword evidence="8 14" id="KW-0227">DNA damage</keyword>
<dbReference type="GO" id="GO:0034039">
    <property type="term" value="F:8-oxo-7,8-dihydroguanine DNA N-glycosylase activity"/>
    <property type="evidence" value="ECO:0007669"/>
    <property type="project" value="TreeGrafter"/>
</dbReference>
<dbReference type="InterPro" id="IPR015797">
    <property type="entry name" value="NUDIX_hydrolase-like_dom_sf"/>
</dbReference>
<evidence type="ECO:0000313" key="16">
    <source>
        <dbReference type="EMBL" id="MDC3425281.1"/>
    </source>
</evidence>
<dbReference type="InterPro" id="IPR003265">
    <property type="entry name" value="HhH-GPD_domain"/>
</dbReference>
<comment type="caution">
    <text evidence="16">The sequence shown here is derived from an EMBL/GenBank/DDBJ whole genome shotgun (WGS) entry which is preliminary data.</text>
</comment>
<comment type="similarity">
    <text evidence="3 14">Belongs to the Nth/MutY family.</text>
</comment>
<dbReference type="GO" id="GO:0051539">
    <property type="term" value="F:4 iron, 4 sulfur cluster binding"/>
    <property type="evidence" value="ECO:0007669"/>
    <property type="project" value="UniProtKB-UniRule"/>
</dbReference>
<keyword evidence="7" id="KW-0479">Metal-binding</keyword>
<dbReference type="SUPFAM" id="SSF55811">
    <property type="entry name" value="Nudix"/>
    <property type="match status" value="1"/>
</dbReference>
<dbReference type="NCBIfam" id="TIGR01084">
    <property type="entry name" value="mutY"/>
    <property type="match status" value="1"/>
</dbReference>
<evidence type="ECO:0000256" key="6">
    <source>
        <dbReference type="ARBA" id="ARBA00022485"/>
    </source>
</evidence>
<evidence type="ECO:0000256" key="14">
    <source>
        <dbReference type="RuleBase" id="RU365096"/>
    </source>
</evidence>
<dbReference type="CDD" id="cd00056">
    <property type="entry name" value="ENDO3c"/>
    <property type="match status" value="1"/>
</dbReference>
<evidence type="ECO:0000256" key="11">
    <source>
        <dbReference type="ARBA" id="ARBA00023014"/>
    </source>
</evidence>
<keyword evidence="10 14" id="KW-0408">Iron</keyword>
<dbReference type="Pfam" id="PF14815">
    <property type="entry name" value="NUDIX_4"/>
    <property type="match status" value="1"/>
</dbReference>
<feature type="domain" description="HhH-GPD" evidence="15">
    <location>
        <begin position="50"/>
        <end position="201"/>
    </location>
</feature>
<dbReference type="Pfam" id="PF00730">
    <property type="entry name" value="HhH-GPD"/>
    <property type="match status" value="1"/>
</dbReference>
<comment type="cofactor">
    <cofactor evidence="14">
        <name>[4Fe-4S] cluster</name>
        <dbReference type="ChEBI" id="CHEBI:49883"/>
    </cofactor>
    <text evidence="14">Binds 1 [4Fe-4S] cluster.</text>
</comment>
<keyword evidence="9" id="KW-0378">Hydrolase</keyword>
<dbReference type="GO" id="GO:0006284">
    <property type="term" value="P:base-excision repair"/>
    <property type="evidence" value="ECO:0007669"/>
    <property type="project" value="UniProtKB-UniRule"/>
</dbReference>
<evidence type="ECO:0000256" key="13">
    <source>
        <dbReference type="ARBA" id="ARBA00023295"/>
    </source>
</evidence>
<dbReference type="SMART" id="SM00478">
    <property type="entry name" value="ENDO3c"/>
    <property type="match status" value="1"/>
</dbReference>
<gene>
    <name evidence="16" type="primary">mutY</name>
    <name evidence="16" type="ORF">NC797_12290</name>
</gene>
<dbReference type="FunFam" id="1.10.1670.10:FF:000002">
    <property type="entry name" value="Adenine DNA glycosylase"/>
    <property type="match status" value="1"/>
</dbReference>
<dbReference type="CDD" id="cd03431">
    <property type="entry name" value="NUDIX_DNA_Glycosylase_C-MutY"/>
    <property type="match status" value="1"/>
</dbReference>
<dbReference type="InterPro" id="IPR004035">
    <property type="entry name" value="Endouclease-III_FeS-bd_BS"/>
</dbReference>
<sequence>MKTEYIHQKLKQIDKKQFQHDLITWFENEQRDLPWRKSQDPYKIWISEIMLQQTKVDTVIPYYERFINKFPTPADLSSATEQEVLKAWEGLGYYSRARNLQHAVREVVSEYGGIVPNTPERLGSLKGVGPYTTGAILSIAYDIPAPAVDGNVMRVLSRIFLIEENIAKPSVRSLFEHFVEKLISKQNPSSFNQGLMELGALICTPNSPACLLCPVQQHCQAFAEGKELELPIKEKAKKKKIIPYTVLVIRDDHEGFLIEKRPDKGLLANLWQFPMAPLSDIDKKSIPHWFYGEYGIKIKIEKQIDTMKHVFSHIIWELDVIEASIIEEDANKMERPDTTVVSIQDMANFPMPVPHQKIVKQLQ</sequence>
<reference evidence="16" key="1">
    <citation type="submission" date="2022-06" db="EMBL/GenBank/DDBJ databases">
        <title>Aquibacillus sp. a new bacterium isolated from soil saline samples.</title>
        <authorList>
            <person name="Galisteo C."/>
            <person name="De La Haba R."/>
            <person name="Sanchez-Porro C."/>
            <person name="Ventosa A."/>
        </authorList>
    </citation>
    <scope>NUCLEOTIDE SEQUENCE</scope>
    <source>
        <strain evidence="16">3ASR75-11</strain>
    </source>
</reference>
<comment type="function">
    <text evidence="2">Adenine glycosylase active on G-A mispairs. MutY also corrects error-prone DNA synthesis past GO lesions which are due to the oxidatively damaged form of guanine: 7,8-dihydro-8-oxoguanine (8-oxo-dGTP).</text>
</comment>
<evidence type="ECO:0000256" key="1">
    <source>
        <dbReference type="ARBA" id="ARBA00000843"/>
    </source>
</evidence>